<dbReference type="PANTHER" id="PTHR36541:SF1">
    <property type="entry name" value="SUPEROXIDE REDUCTASE-RELATED"/>
    <property type="match status" value="1"/>
</dbReference>
<reference evidence="7 8" key="1">
    <citation type="submission" date="2021-01" db="EMBL/GenBank/DDBJ databases">
        <title>Isolation and description of Catonella massiliensis sp. nov., a novel Catonella species, isolated from a stable periodontitis subject.</title>
        <authorList>
            <person name="Antezack A."/>
            <person name="Boxberger M."/>
            <person name="La Scola B."/>
            <person name="Monnet-Corti V."/>
        </authorList>
    </citation>
    <scope>NUCLEOTIDE SEQUENCE [LARGE SCALE GENOMIC DNA]</scope>
    <source>
        <strain evidence="7 8">Marseille-Q4567</strain>
    </source>
</reference>
<evidence type="ECO:0000313" key="8">
    <source>
        <dbReference type="Proteomes" id="UP000604730"/>
    </source>
</evidence>
<dbReference type="EMBL" id="JAEPRJ010000001">
    <property type="protein sequence ID" value="MBK5897623.1"/>
    <property type="molecule type" value="Genomic_DNA"/>
</dbReference>
<gene>
    <name evidence="7" type="ORF">JJN12_07515</name>
</gene>
<comment type="similarity">
    <text evidence="1">Belongs to the desulfoferrodoxin family.</text>
</comment>
<dbReference type="InterPro" id="IPR051233">
    <property type="entry name" value="Desulfoferrodoxin_SOR"/>
</dbReference>
<evidence type="ECO:0000256" key="3">
    <source>
        <dbReference type="ARBA" id="ARBA00022723"/>
    </source>
</evidence>
<proteinExistence type="inferred from homology"/>
<keyword evidence="2" id="KW-0813">Transport</keyword>
<evidence type="ECO:0000256" key="1">
    <source>
        <dbReference type="ARBA" id="ARBA00005941"/>
    </source>
</evidence>
<keyword evidence="5" id="KW-0408">Iron</keyword>
<dbReference type="Pfam" id="PF01880">
    <property type="entry name" value="Desulfoferrodox"/>
    <property type="match status" value="1"/>
</dbReference>
<comment type="caution">
    <text evidence="7">The sequence shown here is derived from an EMBL/GenBank/DDBJ whole genome shotgun (WGS) entry which is preliminary data.</text>
</comment>
<dbReference type="SUPFAM" id="SSF49367">
    <property type="entry name" value="Superoxide reductase-like"/>
    <property type="match status" value="1"/>
</dbReference>
<dbReference type="Proteomes" id="UP000604730">
    <property type="component" value="Unassembled WGS sequence"/>
</dbReference>
<protein>
    <submittedName>
        <fullName evidence="7">Desulfoferrodoxin</fullName>
    </submittedName>
</protein>
<dbReference type="Gene3D" id="2.60.40.730">
    <property type="entry name" value="SOR catalytic domain"/>
    <property type="match status" value="1"/>
</dbReference>
<evidence type="ECO:0000256" key="5">
    <source>
        <dbReference type="ARBA" id="ARBA00023004"/>
    </source>
</evidence>
<name>A0ABS1J271_9FIRM</name>
<keyword evidence="4" id="KW-0249">Electron transport</keyword>
<organism evidence="7 8">
    <name type="scientific">Catonella massiliensis</name>
    <dbReference type="NCBI Taxonomy" id="2799636"/>
    <lineage>
        <taxon>Bacteria</taxon>
        <taxon>Bacillati</taxon>
        <taxon>Bacillota</taxon>
        <taxon>Clostridia</taxon>
        <taxon>Lachnospirales</taxon>
        <taxon>Lachnospiraceae</taxon>
        <taxon>Catonella</taxon>
    </lineage>
</organism>
<keyword evidence="3" id="KW-0479">Metal-binding</keyword>
<accession>A0ABS1J271</accession>
<evidence type="ECO:0000313" key="7">
    <source>
        <dbReference type="EMBL" id="MBK5897623.1"/>
    </source>
</evidence>
<keyword evidence="8" id="KW-1185">Reference proteome</keyword>
<dbReference type="InterPro" id="IPR036073">
    <property type="entry name" value="Desulfoferrodoxin_Fe-bd_dom_sf"/>
</dbReference>
<evidence type="ECO:0000256" key="2">
    <source>
        <dbReference type="ARBA" id="ARBA00022448"/>
    </source>
</evidence>
<dbReference type="PANTHER" id="PTHR36541">
    <property type="entry name" value="SUPEROXIDE REDUCTASE-RELATED"/>
    <property type="match status" value="1"/>
</dbReference>
<evidence type="ECO:0000259" key="6">
    <source>
        <dbReference type="Pfam" id="PF01880"/>
    </source>
</evidence>
<dbReference type="InterPro" id="IPR002742">
    <property type="entry name" value="Desulfoferrodoxin_Fe-bd_dom"/>
</dbReference>
<sequence>MENLGFYVCKDCDFEVQVIKKGDHEHEHKLFSEELKYLKPNSKEAALEKHVPDVTVDGDTINVAVGSVLHPMTEEHHIEWVYLETEKGGQLKHFKVTDEPKAVFKVADDKALRVYAYCNLHGLWVKEL</sequence>
<dbReference type="NCBIfam" id="TIGR00332">
    <property type="entry name" value="neela_ferrous"/>
    <property type="match status" value="1"/>
</dbReference>
<feature type="domain" description="Desulfoferrodoxin ferrous iron-binding" evidence="6">
    <location>
        <begin position="44"/>
        <end position="126"/>
    </location>
</feature>
<evidence type="ECO:0000256" key="4">
    <source>
        <dbReference type="ARBA" id="ARBA00022982"/>
    </source>
</evidence>
<dbReference type="RefSeq" id="WP_208429096.1">
    <property type="nucleotide sequence ID" value="NZ_JAEPRJ010000001.1"/>
</dbReference>